<gene>
    <name evidence="1" type="ORF">GCM10025770_39640</name>
</gene>
<dbReference type="RefSeq" id="WP_345534891.1">
    <property type="nucleotide sequence ID" value="NZ_BAABLD010000018.1"/>
</dbReference>
<sequence>MYLLDHLQEWARGKAQIFTSGSFAVAVSEVLGKEKKARYVELEGNNLLARATLWEDGALELEAINEQSETVIQSSRATPTSAQLDDSLNWWLSEISTYVPPAA</sequence>
<dbReference type="Proteomes" id="UP001500547">
    <property type="component" value="Unassembled WGS sequence"/>
</dbReference>
<proteinExistence type="predicted"/>
<organism evidence="1 2">
    <name type="scientific">Viridibacterium curvum</name>
    <dbReference type="NCBI Taxonomy" id="1101404"/>
    <lineage>
        <taxon>Bacteria</taxon>
        <taxon>Pseudomonadati</taxon>
        <taxon>Pseudomonadota</taxon>
        <taxon>Betaproteobacteria</taxon>
        <taxon>Rhodocyclales</taxon>
        <taxon>Rhodocyclaceae</taxon>
        <taxon>Viridibacterium</taxon>
    </lineage>
</organism>
<name>A0ABP9R7W6_9RHOO</name>
<dbReference type="InterPro" id="IPR057062">
    <property type="entry name" value="TriTu"/>
</dbReference>
<keyword evidence="2" id="KW-1185">Reference proteome</keyword>
<comment type="caution">
    <text evidence="1">The sequence shown here is derived from an EMBL/GenBank/DDBJ whole genome shotgun (WGS) entry which is preliminary data.</text>
</comment>
<dbReference type="Pfam" id="PF24689">
    <property type="entry name" value="TriTu"/>
    <property type="match status" value="1"/>
</dbReference>
<evidence type="ECO:0000313" key="1">
    <source>
        <dbReference type="EMBL" id="GAA5172849.1"/>
    </source>
</evidence>
<protein>
    <submittedName>
        <fullName evidence="1">Uncharacterized protein</fullName>
    </submittedName>
</protein>
<dbReference type="EMBL" id="BAABLD010000018">
    <property type="protein sequence ID" value="GAA5172849.1"/>
    <property type="molecule type" value="Genomic_DNA"/>
</dbReference>
<accession>A0ABP9R7W6</accession>
<reference evidence="2" key="1">
    <citation type="journal article" date="2019" name="Int. J. Syst. Evol. Microbiol.">
        <title>The Global Catalogue of Microorganisms (GCM) 10K type strain sequencing project: providing services to taxonomists for standard genome sequencing and annotation.</title>
        <authorList>
            <consortium name="The Broad Institute Genomics Platform"/>
            <consortium name="The Broad Institute Genome Sequencing Center for Infectious Disease"/>
            <person name="Wu L."/>
            <person name="Ma J."/>
        </authorList>
    </citation>
    <scope>NUCLEOTIDE SEQUENCE [LARGE SCALE GENOMIC DNA]</scope>
    <source>
        <strain evidence="2">JCM 18715</strain>
    </source>
</reference>
<evidence type="ECO:0000313" key="2">
    <source>
        <dbReference type="Proteomes" id="UP001500547"/>
    </source>
</evidence>